<proteinExistence type="predicted"/>
<gene>
    <name evidence="2" type="ORF">GCM10010478_32070</name>
</gene>
<organism evidence="2 3">
    <name type="scientific">Streptomyces erythrogriseus</name>
    <dbReference type="NCBI Taxonomy" id="284027"/>
    <lineage>
        <taxon>Bacteria</taxon>
        <taxon>Bacillati</taxon>
        <taxon>Actinomycetota</taxon>
        <taxon>Actinomycetes</taxon>
        <taxon>Kitasatosporales</taxon>
        <taxon>Streptomycetaceae</taxon>
        <taxon>Streptomyces</taxon>
        <taxon>Streptomyces griseoincarnatus group</taxon>
    </lineage>
</organism>
<dbReference type="Proteomes" id="UP001501423">
    <property type="component" value="Unassembled WGS sequence"/>
</dbReference>
<protein>
    <submittedName>
        <fullName evidence="2">Uncharacterized protein</fullName>
    </submittedName>
</protein>
<sequence length="99" mass="10533">MRVERGGGLRILDPERSEPPLQDGVFGLEARTAVVADPAPPRVAGRPGSTCARVSGTLRPHRPAGAPSGPFRGGHPLRVGMKWGKVPWVCVPVPDERLI</sequence>
<feature type="region of interest" description="Disordered" evidence="1">
    <location>
        <begin position="1"/>
        <end position="22"/>
    </location>
</feature>
<comment type="caution">
    <text evidence="2">The sequence shown here is derived from an EMBL/GenBank/DDBJ whole genome shotgun (WGS) entry which is preliminary data.</text>
</comment>
<keyword evidence="3" id="KW-1185">Reference proteome</keyword>
<name>A0ABN3WUZ9_9ACTN</name>
<feature type="compositionally biased region" description="Basic and acidic residues" evidence="1">
    <location>
        <begin position="1"/>
        <end position="18"/>
    </location>
</feature>
<evidence type="ECO:0000313" key="3">
    <source>
        <dbReference type="Proteomes" id="UP001501423"/>
    </source>
</evidence>
<reference evidence="2 3" key="1">
    <citation type="journal article" date="2019" name="Int. J. Syst. Evol. Microbiol.">
        <title>The Global Catalogue of Microorganisms (GCM) 10K type strain sequencing project: providing services to taxonomists for standard genome sequencing and annotation.</title>
        <authorList>
            <consortium name="The Broad Institute Genomics Platform"/>
            <consortium name="The Broad Institute Genome Sequencing Center for Infectious Disease"/>
            <person name="Wu L."/>
            <person name="Ma J."/>
        </authorList>
    </citation>
    <scope>NUCLEOTIDE SEQUENCE [LARGE SCALE GENOMIC DNA]</scope>
    <source>
        <strain evidence="2 3">JCM 9650</strain>
    </source>
</reference>
<dbReference type="EMBL" id="BAAAVA010000034">
    <property type="protein sequence ID" value="GAA2928768.1"/>
    <property type="molecule type" value="Genomic_DNA"/>
</dbReference>
<evidence type="ECO:0000256" key="1">
    <source>
        <dbReference type="SAM" id="MobiDB-lite"/>
    </source>
</evidence>
<accession>A0ABN3WUZ9</accession>
<evidence type="ECO:0000313" key="2">
    <source>
        <dbReference type="EMBL" id="GAA2928768.1"/>
    </source>
</evidence>